<keyword evidence="2" id="KW-1185">Reference proteome</keyword>
<accession>A0A1G9THS9</accession>
<proteinExistence type="predicted"/>
<dbReference type="STRING" id="459525.SAMN04488137_0292"/>
<evidence type="ECO:0000313" key="1">
    <source>
        <dbReference type="EMBL" id="SDM47078.1"/>
    </source>
</evidence>
<sequence>MKTAKILFGTFLVLTALIGAVASNGSFEAEHGVIRDTPTHL</sequence>
<dbReference type="AlphaFoldDB" id="A0A1G9THS9"/>
<dbReference type="EMBL" id="FNHW01000001">
    <property type="protein sequence ID" value="SDM47078.1"/>
    <property type="molecule type" value="Genomic_DNA"/>
</dbReference>
<reference evidence="2" key="1">
    <citation type="submission" date="2016-10" db="EMBL/GenBank/DDBJ databases">
        <authorList>
            <person name="Varghese N."/>
            <person name="Submissions S."/>
        </authorList>
    </citation>
    <scope>NUCLEOTIDE SEQUENCE [LARGE SCALE GENOMIC DNA]</scope>
    <source>
        <strain evidence="2">CGMCC 1.6854</strain>
    </source>
</reference>
<dbReference type="Proteomes" id="UP000199544">
    <property type="component" value="Unassembled WGS sequence"/>
</dbReference>
<organism evidence="1 2">
    <name type="scientific">Fictibacillus solisalsi</name>
    <dbReference type="NCBI Taxonomy" id="459525"/>
    <lineage>
        <taxon>Bacteria</taxon>
        <taxon>Bacillati</taxon>
        <taxon>Bacillota</taxon>
        <taxon>Bacilli</taxon>
        <taxon>Bacillales</taxon>
        <taxon>Fictibacillaceae</taxon>
        <taxon>Fictibacillus</taxon>
    </lineage>
</organism>
<gene>
    <name evidence="1" type="ORF">SAMN04488137_0292</name>
</gene>
<dbReference type="RefSeq" id="WP_280138787.1">
    <property type="nucleotide sequence ID" value="NZ_FNHW01000001.1"/>
</dbReference>
<protein>
    <submittedName>
        <fullName evidence="1">Uncharacterized protein</fullName>
    </submittedName>
</protein>
<name>A0A1G9THS9_9BACL</name>
<evidence type="ECO:0000313" key="2">
    <source>
        <dbReference type="Proteomes" id="UP000199544"/>
    </source>
</evidence>